<evidence type="ECO:0000256" key="3">
    <source>
        <dbReference type="ARBA" id="ARBA00022692"/>
    </source>
</evidence>
<dbReference type="Pfam" id="PF01943">
    <property type="entry name" value="Polysacc_synt"/>
    <property type="match status" value="1"/>
</dbReference>
<evidence type="ECO:0000256" key="5">
    <source>
        <dbReference type="ARBA" id="ARBA00023136"/>
    </source>
</evidence>
<name>A0ABU5KJL0_9BACL</name>
<feature type="transmembrane region" description="Helical" evidence="6">
    <location>
        <begin position="126"/>
        <end position="148"/>
    </location>
</feature>
<organism evidence="7 8">
    <name type="scientific">Jeotgalibacillus haloalkalitolerans</name>
    <dbReference type="NCBI Taxonomy" id="3104292"/>
    <lineage>
        <taxon>Bacteria</taxon>
        <taxon>Bacillati</taxon>
        <taxon>Bacillota</taxon>
        <taxon>Bacilli</taxon>
        <taxon>Bacillales</taxon>
        <taxon>Caryophanaceae</taxon>
        <taxon>Jeotgalibacillus</taxon>
    </lineage>
</organism>
<keyword evidence="2" id="KW-1003">Cell membrane</keyword>
<dbReference type="PANTHER" id="PTHR30250">
    <property type="entry name" value="PST FAMILY PREDICTED COLANIC ACID TRANSPORTER"/>
    <property type="match status" value="1"/>
</dbReference>
<dbReference type="CDD" id="cd12082">
    <property type="entry name" value="MATE_like"/>
    <property type="match status" value="1"/>
</dbReference>
<keyword evidence="5 6" id="KW-0472">Membrane</keyword>
<keyword evidence="3 6" id="KW-0812">Transmembrane</keyword>
<comment type="subcellular location">
    <subcellularLocation>
        <location evidence="1">Cell membrane</location>
        <topology evidence="1">Multi-pass membrane protein</topology>
    </subcellularLocation>
</comment>
<feature type="transmembrane region" description="Helical" evidence="6">
    <location>
        <begin position="7"/>
        <end position="31"/>
    </location>
</feature>
<feature type="transmembrane region" description="Helical" evidence="6">
    <location>
        <begin position="344"/>
        <end position="364"/>
    </location>
</feature>
<reference evidence="7 8" key="1">
    <citation type="submission" date="2023-12" db="EMBL/GenBank/DDBJ databases">
        <title>Jeotgalibacillus haloalkaliphilus sp. nov., a novel salt-tolerant bacteria, isolated from the estuary of the Fenhe River into the Yellow River.</title>
        <authorList>
            <person name="Li Y."/>
        </authorList>
    </citation>
    <scope>NUCLEOTIDE SEQUENCE [LARGE SCALE GENOMIC DNA]</scope>
    <source>
        <strain evidence="7 8">HH7-29</strain>
    </source>
</reference>
<sequence length="506" mass="56137">MSRQTAINIGAQIISLVVTFGISFFLTPFIVRNIGVDSFGYIGLTNNFINFIQIITVAINSMAGRFITISLYKGETLQAKKYFASVFFSNLFIVLILTGPVVFILLNLSDYINIPAALVADVTMLVGLMFIVFCMNVLGTVFGVAAFARNRLDLLSVADIVGNLIKVAVLVSAFSLFIPKLTYVAVAMIISTSFMMILNIYYTRKLLPEINIRYKYFELKSIKEILSAGIWNSLTRLSSFLSKGLSLLITNLFIGPGAMGLLAVSQTIPNTIGTIISKLSDVFAPDLTISFAHEDNKKMLMQLNTSIKILGFFSAIPLAILFTYGEHFFELWLPGQDADLLHRLSILICLGFTVALPMEGIWNVFTVVNKVKQTSFFLLGNAALTLLLMFAGLSLIDDSVHRLYVVASVEAFVSLISSLIFLPIYAAKCMNVSVKTFYPPILKNTISLLLIVSLSFYLKELIDISGWLTFIMLCLLTAIISVLINSFFLLNRYERKVLTSIILKKK</sequence>
<dbReference type="PANTHER" id="PTHR30250:SF26">
    <property type="entry name" value="PSMA PROTEIN"/>
    <property type="match status" value="1"/>
</dbReference>
<keyword evidence="4 6" id="KW-1133">Transmembrane helix</keyword>
<feature type="transmembrane region" description="Helical" evidence="6">
    <location>
        <begin position="51"/>
        <end position="72"/>
    </location>
</feature>
<dbReference type="EMBL" id="JAXQNN010000001">
    <property type="protein sequence ID" value="MDZ5711444.1"/>
    <property type="molecule type" value="Genomic_DNA"/>
</dbReference>
<feature type="transmembrane region" description="Helical" evidence="6">
    <location>
        <begin position="402"/>
        <end position="425"/>
    </location>
</feature>
<dbReference type="InterPro" id="IPR002797">
    <property type="entry name" value="Polysacc_synth"/>
</dbReference>
<comment type="caution">
    <text evidence="7">The sequence shown here is derived from an EMBL/GenBank/DDBJ whole genome shotgun (WGS) entry which is preliminary data.</text>
</comment>
<evidence type="ECO:0000256" key="2">
    <source>
        <dbReference type="ARBA" id="ARBA00022475"/>
    </source>
</evidence>
<keyword evidence="8" id="KW-1185">Reference proteome</keyword>
<feature type="transmembrane region" description="Helical" evidence="6">
    <location>
        <begin position="84"/>
        <end position="106"/>
    </location>
</feature>
<dbReference type="RefSeq" id="WP_322420449.1">
    <property type="nucleotide sequence ID" value="NZ_JAXQNN010000001.1"/>
</dbReference>
<evidence type="ECO:0000256" key="4">
    <source>
        <dbReference type="ARBA" id="ARBA00022989"/>
    </source>
</evidence>
<feature type="transmembrane region" description="Helical" evidence="6">
    <location>
        <begin position="376"/>
        <end position="396"/>
    </location>
</feature>
<feature type="transmembrane region" description="Helical" evidence="6">
    <location>
        <begin position="464"/>
        <end position="490"/>
    </location>
</feature>
<dbReference type="InterPro" id="IPR050833">
    <property type="entry name" value="Poly_Biosynth_Transport"/>
</dbReference>
<dbReference type="Proteomes" id="UP001292084">
    <property type="component" value="Unassembled WGS sequence"/>
</dbReference>
<accession>A0ABU5KJL0</accession>
<evidence type="ECO:0000256" key="6">
    <source>
        <dbReference type="SAM" id="Phobius"/>
    </source>
</evidence>
<evidence type="ECO:0000313" key="8">
    <source>
        <dbReference type="Proteomes" id="UP001292084"/>
    </source>
</evidence>
<feature type="transmembrane region" description="Helical" evidence="6">
    <location>
        <begin position="160"/>
        <end position="178"/>
    </location>
</feature>
<feature type="transmembrane region" description="Helical" evidence="6">
    <location>
        <begin position="184"/>
        <end position="203"/>
    </location>
</feature>
<proteinExistence type="predicted"/>
<protein>
    <submittedName>
        <fullName evidence="7">MATE family efflux transporter</fullName>
    </submittedName>
</protein>
<evidence type="ECO:0000256" key="1">
    <source>
        <dbReference type="ARBA" id="ARBA00004651"/>
    </source>
</evidence>
<feature type="transmembrane region" description="Helical" evidence="6">
    <location>
        <begin position="437"/>
        <end position="458"/>
    </location>
</feature>
<gene>
    <name evidence="7" type="ORF">UFB30_04370</name>
</gene>
<evidence type="ECO:0000313" key="7">
    <source>
        <dbReference type="EMBL" id="MDZ5711444.1"/>
    </source>
</evidence>
<feature type="transmembrane region" description="Helical" evidence="6">
    <location>
        <begin position="307"/>
        <end position="324"/>
    </location>
</feature>